<gene>
    <name evidence="3" type="ORF">CY0110_22622</name>
</gene>
<evidence type="ECO:0000313" key="4">
    <source>
        <dbReference type="Proteomes" id="UP000003781"/>
    </source>
</evidence>
<evidence type="ECO:0000256" key="1">
    <source>
        <dbReference type="SAM" id="Coils"/>
    </source>
</evidence>
<organism evidence="3 4">
    <name type="scientific">Crocosphaera chwakensis CCY0110</name>
    <dbReference type="NCBI Taxonomy" id="391612"/>
    <lineage>
        <taxon>Bacteria</taxon>
        <taxon>Bacillati</taxon>
        <taxon>Cyanobacteriota</taxon>
        <taxon>Cyanophyceae</taxon>
        <taxon>Oscillatoriophycideae</taxon>
        <taxon>Chroococcales</taxon>
        <taxon>Aphanothecaceae</taxon>
        <taxon>Crocosphaera</taxon>
        <taxon>Crocosphaera chwakensis</taxon>
    </lineage>
</organism>
<feature type="coiled-coil region" evidence="1">
    <location>
        <begin position="16"/>
        <end position="50"/>
    </location>
</feature>
<dbReference type="OrthoDB" id="532748at2"/>
<dbReference type="RefSeq" id="WP_008274086.1">
    <property type="nucleotide sequence ID" value="NZ_AAXW01000004.1"/>
</dbReference>
<keyword evidence="2" id="KW-0812">Transmembrane</keyword>
<keyword evidence="2" id="KW-0472">Membrane</keyword>
<protein>
    <submittedName>
        <fullName evidence="3">Uncharacterized protein</fullName>
    </submittedName>
</protein>
<dbReference type="AlphaFoldDB" id="A3IL70"/>
<reference evidence="3 4" key="1">
    <citation type="submission" date="2007-03" db="EMBL/GenBank/DDBJ databases">
        <authorList>
            <person name="Stal L."/>
            <person name="Ferriera S."/>
            <person name="Johnson J."/>
            <person name="Kravitz S."/>
            <person name="Beeson K."/>
            <person name="Sutton G."/>
            <person name="Rogers Y.-H."/>
            <person name="Friedman R."/>
            <person name="Frazier M."/>
            <person name="Venter J.C."/>
        </authorList>
    </citation>
    <scope>NUCLEOTIDE SEQUENCE [LARGE SCALE GENOMIC DNA]</scope>
    <source>
        <strain evidence="3 4">CCY0110</strain>
    </source>
</reference>
<proteinExistence type="predicted"/>
<feature type="transmembrane region" description="Helical" evidence="2">
    <location>
        <begin position="69"/>
        <end position="86"/>
    </location>
</feature>
<sequence length="89" mass="10648">MFPNLFEATKEYWQQLDEIESRYKQGKLSIEEVDREVETLMKQLGRKRKETLLFLTETFSHWVSSNTELLVTLVLVLTVVYSWMLTMNN</sequence>
<dbReference type="eggNOG" id="ENOG50333AW">
    <property type="taxonomic scope" value="Bacteria"/>
</dbReference>
<evidence type="ECO:0000256" key="2">
    <source>
        <dbReference type="SAM" id="Phobius"/>
    </source>
</evidence>
<dbReference type="EMBL" id="AAXW01000004">
    <property type="protein sequence ID" value="EAZ92939.1"/>
    <property type="molecule type" value="Genomic_DNA"/>
</dbReference>
<name>A3IL70_9CHRO</name>
<accession>A3IL70</accession>
<keyword evidence="1" id="KW-0175">Coiled coil</keyword>
<keyword evidence="2" id="KW-1133">Transmembrane helix</keyword>
<comment type="caution">
    <text evidence="3">The sequence shown here is derived from an EMBL/GenBank/DDBJ whole genome shotgun (WGS) entry which is preliminary data.</text>
</comment>
<dbReference type="Proteomes" id="UP000003781">
    <property type="component" value="Unassembled WGS sequence"/>
</dbReference>
<evidence type="ECO:0000313" key="3">
    <source>
        <dbReference type="EMBL" id="EAZ92939.1"/>
    </source>
</evidence>
<keyword evidence="4" id="KW-1185">Reference proteome</keyword>